<proteinExistence type="predicted"/>
<dbReference type="Proteomes" id="UP000677305">
    <property type="component" value="Chromosome"/>
</dbReference>
<keyword evidence="2" id="KW-1185">Reference proteome</keyword>
<sequence length="195" mass="22899">MSDSRFENVLRLEYPLFEKALNDNLTRDYVGEILKLYEDLKTEACRFETKIYKVYLDFAVAINAVYKYLLVNEVEKDEALRIMSEFCINTINKSLDRLSFIQLAFHYSTNKAYLKLITISSIITLESLKLANELKEHDMDEELSKSMEECSVADYFNYYGVEELMETVEVVENSFDMFLDKNVNHNKGKEVVIRI</sequence>
<gene>
    <name evidence="1" type="ORF">HYG85_15940</name>
</gene>
<protein>
    <submittedName>
        <fullName evidence="1">Uncharacterized protein</fullName>
    </submittedName>
</protein>
<dbReference type="RefSeq" id="WP_113673909.1">
    <property type="nucleotide sequence ID" value="NZ_CP058561.1"/>
</dbReference>
<accession>A0A8J8SDB6</accession>
<evidence type="ECO:0000313" key="1">
    <source>
        <dbReference type="EMBL" id="QUH30311.1"/>
    </source>
</evidence>
<evidence type="ECO:0000313" key="2">
    <source>
        <dbReference type="Proteomes" id="UP000677305"/>
    </source>
</evidence>
<dbReference type="EMBL" id="CP058561">
    <property type="protein sequence ID" value="QUH30311.1"/>
    <property type="molecule type" value="Genomic_DNA"/>
</dbReference>
<organism evidence="1 2">
    <name type="scientific">Vallitalea guaymasensis</name>
    <dbReference type="NCBI Taxonomy" id="1185412"/>
    <lineage>
        <taxon>Bacteria</taxon>
        <taxon>Bacillati</taxon>
        <taxon>Bacillota</taxon>
        <taxon>Clostridia</taxon>
        <taxon>Lachnospirales</taxon>
        <taxon>Vallitaleaceae</taxon>
        <taxon>Vallitalea</taxon>
    </lineage>
</organism>
<dbReference type="KEGG" id="vgu:HYG85_15940"/>
<name>A0A8J8SDB6_9FIRM</name>
<dbReference type="AlphaFoldDB" id="A0A8J8SDB6"/>
<reference evidence="1 2" key="1">
    <citation type="submission" date="2020-07" db="EMBL/GenBank/DDBJ databases">
        <title>Vallitalea guaymasensis genome.</title>
        <authorList>
            <person name="Postec A."/>
        </authorList>
    </citation>
    <scope>NUCLEOTIDE SEQUENCE [LARGE SCALE GENOMIC DNA]</scope>
    <source>
        <strain evidence="1 2">Ra1766G1</strain>
    </source>
</reference>